<keyword evidence="1" id="KW-0732">Signal</keyword>
<dbReference type="PROSITE" id="PS51257">
    <property type="entry name" value="PROKAR_LIPOPROTEIN"/>
    <property type="match status" value="1"/>
</dbReference>
<evidence type="ECO:0000313" key="2">
    <source>
        <dbReference type="EMBL" id="MCA6063299.1"/>
    </source>
</evidence>
<evidence type="ECO:0000313" key="3">
    <source>
        <dbReference type="Proteomes" id="UP000714380"/>
    </source>
</evidence>
<gene>
    <name evidence="2" type="ORF">I9W95_06730</name>
</gene>
<dbReference type="InterPro" id="IPR010281">
    <property type="entry name" value="DUF885"/>
</dbReference>
<dbReference type="EMBL" id="JAEDAH010000032">
    <property type="protein sequence ID" value="MCA6063299.1"/>
    <property type="molecule type" value="Genomic_DNA"/>
</dbReference>
<dbReference type="PANTHER" id="PTHR33361">
    <property type="entry name" value="GLR0591 PROTEIN"/>
    <property type="match status" value="1"/>
</dbReference>
<keyword evidence="3" id="KW-1185">Reference proteome</keyword>
<feature type="signal peptide" evidence="1">
    <location>
        <begin position="1"/>
        <end position="21"/>
    </location>
</feature>
<proteinExistence type="predicted"/>
<feature type="chain" id="PRO_5045090198" evidence="1">
    <location>
        <begin position="22"/>
        <end position="619"/>
    </location>
</feature>
<dbReference type="Pfam" id="PF05960">
    <property type="entry name" value="DUF885"/>
    <property type="match status" value="1"/>
</dbReference>
<sequence>MLHRYLIPALVIIHLSGFLSACSQVPVTTDGLPPPPTEAETDQARQTVTDVFERFYQTELDHSPVLRSQLGLSGQFDWDDISPEAYENQVARWQSLRNDLSSVREDALSDSDKASYQALLHTLEYRLLQVPFSQYVIRLNDQNGWHKEVARTLVLHHPISSIPEAHDYISRLEEIPQLFKRWEENIRSASDEGFVAPDFVYDDVRATIEAILDGEPFTSGSKLSPLWSDFKQKLDALHLYPSTARLLERKARNALQDDVAPAYRSLLTLLDEQHKLSENRVALGEQPEGLRYYQLLLGHYSGGQMDANDIHQIGLAEVSRVQQLLKRHAAKSGLTIPSENPNNVIFDWINSQQKHYTDNDAGRDEFIGYQKKLIADMAARIPYFFVDIPATPLGIKIVPDNQAWLDPAIHYEAQYLDGSRPGLLVLNPEKMNDISQQRQASLAYRNALPGLHMSTAVARENESLPDFRRISAAPAFSQGWALYADKLAVEMGMHNSTEELLGQLLNELRDSAALVVDTGIHAKNWSREQALAWMTSETPLSVAESEALLEECILNPGKSVSAKMGQFRISALRQEMEDRLGARFDLAAFHSALLTGGPLPMETLETSMRQWARDIKSNQ</sequence>
<dbReference type="RefSeq" id="WP_225673169.1">
    <property type="nucleotide sequence ID" value="NZ_JAEDAH010000032.1"/>
</dbReference>
<reference evidence="2 3" key="1">
    <citation type="submission" date="2020-12" db="EMBL/GenBank/DDBJ databases">
        <title>Novel Thalassolituus-related marine hydrocarbonoclastic bacteria mediated algae-derived hydrocarbons mineralization in twilight zone of the northern South China Sea.</title>
        <authorList>
            <person name="Dong C."/>
        </authorList>
    </citation>
    <scope>NUCLEOTIDE SEQUENCE [LARGE SCALE GENOMIC DNA]</scope>
    <source>
        <strain evidence="2 3">IMCC1826</strain>
    </source>
</reference>
<accession>A0ABS7ZNL2</accession>
<evidence type="ECO:0000256" key="1">
    <source>
        <dbReference type="SAM" id="SignalP"/>
    </source>
</evidence>
<organism evidence="2 3">
    <name type="scientific">Thalassolituus marinus</name>
    <dbReference type="NCBI Taxonomy" id="671053"/>
    <lineage>
        <taxon>Bacteria</taxon>
        <taxon>Pseudomonadati</taxon>
        <taxon>Pseudomonadota</taxon>
        <taxon>Gammaproteobacteria</taxon>
        <taxon>Oceanospirillales</taxon>
        <taxon>Oceanospirillaceae</taxon>
        <taxon>Thalassolituus</taxon>
    </lineage>
</organism>
<dbReference type="PANTHER" id="PTHR33361:SF2">
    <property type="entry name" value="DUF885 DOMAIN-CONTAINING PROTEIN"/>
    <property type="match status" value="1"/>
</dbReference>
<name>A0ABS7ZNL2_9GAMM</name>
<dbReference type="Proteomes" id="UP000714380">
    <property type="component" value="Unassembled WGS sequence"/>
</dbReference>
<comment type="caution">
    <text evidence="2">The sequence shown here is derived from an EMBL/GenBank/DDBJ whole genome shotgun (WGS) entry which is preliminary data.</text>
</comment>
<protein>
    <submittedName>
        <fullName evidence="2">DUF885 domain-containing protein</fullName>
    </submittedName>
</protein>